<feature type="region of interest" description="Disordered" evidence="1">
    <location>
        <begin position="218"/>
        <end position="240"/>
    </location>
</feature>
<keyword evidence="3" id="KW-1185">Reference proteome</keyword>
<feature type="compositionally biased region" description="Polar residues" evidence="1">
    <location>
        <begin position="36"/>
        <end position="54"/>
    </location>
</feature>
<protein>
    <submittedName>
        <fullName evidence="2">Uncharacterized protein</fullName>
    </submittedName>
</protein>
<sequence length="240" mass="25743">MSFLGNIELNSNWSRAIKNAIKQAETHLDKVLELQPDTTQPSASTSSQNPSISRTRSERIAPKQTTRINSQIQKDHNNNRKAITSVKNHNSATSTHHSQPPKTKNTTSTSVENQNILNPSLNQKPLIRSESPLPTAEDTQTSFINNAPIGPKSKKETSSNASSSQASVVSLESLTKSPISKSASSQTPLSSASKSQVKKAALSDLYATFGINPRQGAASTFENLSNTPPSNISAVNPNLS</sequence>
<organism evidence="2 3">
    <name type="scientific">Smittium megazygosporum</name>
    <dbReference type="NCBI Taxonomy" id="133381"/>
    <lineage>
        <taxon>Eukaryota</taxon>
        <taxon>Fungi</taxon>
        <taxon>Fungi incertae sedis</taxon>
        <taxon>Zoopagomycota</taxon>
        <taxon>Kickxellomycotina</taxon>
        <taxon>Harpellomycetes</taxon>
        <taxon>Harpellales</taxon>
        <taxon>Legeriomycetaceae</taxon>
        <taxon>Smittium</taxon>
    </lineage>
</organism>
<dbReference type="Proteomes" id="UP000245609">
    <property type="component" value="Unassembled WGS sequence"/>
</dbReference>
<dbReference type="EMBL" id="MBFS01003058">
    <property type="protein sequence ID" value="PVU89334.1"/>
    <property type="molecule type" value="Genomic_DNA"/>
</dbReference>
<proteinExistence type="predicted"/>
<gene>
    <name evidence="2" type="ORF">BB560_006303</name>
</gene>
<feature type="compositionally biased region" description="Low complexity" evidence="1">
    <location>
        <begin position="158"/>
        <end position="197"/>
    </location>
</feature>
<feature type="non-terminal residue" evidence="2">
    <location>
        <position position="240"/>
    </location>
</feature>
<feature type="compositionally biased region" description="Polar residues" evidence="1">
    <location>
        <begin position="80"/>
        <end position="123"/>
    </location>
</feature>
<reference evidence="2 3" key="1">
    <citation type="journal article" date="2018" name="MBio">
        <title>Comparative Genomics Reveals the Core Gene Toolbox for the Fungus-Insect Symbiosis.</title>
        <authorList>
            <person name="Wang Y."/>
            <person name="Stata M."/>
            <person name="Wang W."/>
            <person name="Stajich J.E."/>
            <person name="White M.M."/>
            <person name="Moncalvo J.M."/>
        </authorList>
    </citation>
    <scope>NUCLEOTIDE SEQUENCE [LARGE SCALE GENOMIC DNA]</scope>
    <source>
        <strain evidence="2 3">SC-DP-2</strain>
    </source>
</reference>
<feature type="compositionally biased region" description="Polar residues" evidence="1">
    <location>
        <begin position="63"/>
        <end position="72"/>
    </location>
</feature>
<dbReference type="AlphaFoldDB" id="A0A2T9YAL8"/>
<evidence type="ECO:0000313" key="3">
    <source>
        <dbReference type="Proteomes" id="UP000245609"/>
    </source>
</evidence>
<comment type="caution">
    <text evidence="2">The sequence shown here is derived from an EMBL/GenBank/DDBJ whole genome shotgun (WGS) entry which is preliminary data.</text>
</comment>
<feature type="region of interest" description="Disordered" evidence="1">
    <location>
        <begin position="35"/>
        <end position="197"/>
    </location>
</feature>
<accession>A0A2T9YAL8</accession>
<evidence type="ECO:0000313" key="2">
    <source>
        <dbReference type="EMBL" id="PVU89334.1"/>
    </source>
</evidence>
<evidence type="ECO:0000256" key="1">
    <source>
        <dbReference type="SAM" id="MobiDB-lite"/>
    </source>
</evidence>
<name>A0A2T9YAL8_9FUNG</name>